<dbReference type="Pfam" id="PF01594">
    <property type="entry name" value="AI-2E_transport"/>
    <property type="match status" value="1"/>
</dbReference>
<comment type="subcellular location">
    <subcellularLocation>
        <location evidence="1">Cell membrane</location>
        <topology evidence="1">Multi-pass membrane protein</topology>
    </subcellularLocation>
</comment>
<reference evidence="10 11" key="1">
    <citation type="submission" date="2018-07" db="EMBL/GenBank/DDBJ databases">
        <title>Arthrobacter sp. nov., isolated from raw cow's milk with high bacterial count.</title>
        <authorList>
            <person name="Hahne J."/>
            <person name="Isele D."/>
            <person name="Lipski A."/>
        </authorList>
    </citation>
    <scope>NUCLEOTIDE SEQUENCE [LARGE SCALE GENOMIC DNA]</scope>
    <source>
        <strain evidence="10 11">JZ R-35</strain>
    </source>
</reference>
<keyword evidence="7 9" id="KW-0472">Membrane</keyword>
<dbReference type="Proteomes" id="UP000265419">
    <property type="component" value="Unassembled WGS sequence"/>
</dbReference>
<keyword evidence="6 9" id="KW-1133">Transmembrane helix</keyword>
<evidence type="ECO:0000313" key="11">
    <source>
        <dbReference type="Proteomes" id="UP000265419"/>
    </source>
</evidence>
<feature type="transmembrane region" description="Helical" evidence="9">
    <location>
        <begin position="106"/>
        <end position="124"/>
    </location>
</feature>
<feature type="transmembrane region" description="Helical" evidence="9">
    <location>
        <begin position="130"/>
        <end position="148"/>
    </location>
</feature>
<evidence type="ECO:0000256" key="2">
    <source>
        <dbReference type="ARBA" id="ARBA00009773"/>
    </source>
</evidence>
<dbReference type="AlphaFoldDB" id="A0A399JEZ2"/>
<sequence>MTSPTDSPTPPEPVDDAAGSASGRTPAHAAAPVDGAAPAGQAQGAAATEAAIAGAAGAGTLGPWAATRAPKWLSRLFHQQHEGEEEEDPEVPDSVKELFTIRPVRLGFGLAIGVALALMLWLALASLSQLLMWIAVALFIALGLDPIVRFFERRNWPRPAGVAIVVVLLLGAIGAFLGTLIPALIAQITTLVRNAPAIVDSLTNNPTIQAWDTQFHLVEQAQQQLEKILKDSSAVGGVFTGVIGAGNLVGQFAFGALIVLVLAIYFLVSLPAMKRFAYSLAPRSKRRRARELGEEITRSVGNYVMGQATVAVCNAIIAFILMTIFKVPYPALLALCVAVLAFIPLVGGVFAGLLVIVVALFSGGWQVALFYAICYFAYLQVEAYFVSPKIMARAVKVPGAVAVIAVIAGGTLLGVAGALMAIPIAASVMLLVREVWIKRQDAR</sequence>
<feature type="compositionally biased region" description="Low complexity" evidence="8">
    <location>
        <begin position="25"/>
        <end position="44"/>
    </location>
</feature>
<dbReference type="EMBL" id="QQXK01000009">
    <property type="protein sequence ID" value="RII42739.1"/>
    <property type="molecule type" value="Genomic_DNA"/>
</dbReference>
<evidence type="ECO:0000256" key="8">
    <source>
        <dbReference type="SAM" id="MobiDB-lite"/>
    </source>
</evidence>
<feature type="transmembrane region" description="Helical" evidence="9">
    <location>
        <begin position="248"/>
        <end position="268"/>
    </location>
</feature>
<comment type="caution">
    <text evidence="10">The sequence shown here is derived from an EMBL/GenBank/DDBJ whole genome shotgun (WGS) entry which is preliminary data.</text>
</comment>
<keyword evidence="11" id="KW-1185">Reference proteome</keyword>
<gene>
    <name evidence="10" type="ORF">DWB68_05940</name>
</gene>
<keyword evidence="3" id="KW-0813">Transport</keyword>
<name>A0A399JEZ2_9MICC</name>
<feature type="transmembrane region" description="Helical" evidence="9">
    <location>
        <begin position="300"/>
        <end position="325"/>
    </location>
</feature>
<feature type="transmembrane region" description="Helical" evidence="9">
    <location>
        <begin position="331"/>
        <end position="361"/>
    </location>
</feature>
<keyword evidence="4" id="KW-1003">Cell membrane</keyword>
<protein>
    <submittedName>
        <fullName evidence="10">AI-2E family transporter</fullName>
    </submittedName>
</protein>
<dbReference type="InterPro" id="IPR002549">
    <property type="entry name" value="AI-2E-like"/>
</dbReference>
<evidence type="ECO:0000256" key="3">
    <source>
        <dbReference type="ARBA" id="ARBA00022448"/>
    </source>
</evidence>
<evidence type="ECO:0000256" key="4">
    <source>
        <dbReference type="ARBA" id="ARBA00022475"/>
    </source>
</evidence>
<feature type="transmembrane region" description="Helical" evidence="9">
    <location>
        <begin position="368"/>
        <end position="387"/>
    </location>
</feature>
<keyword evidence="5 9" id="KW-0812">Transmembrane</keyword>
<evidence type="ECO:0000313" key="10">
    <source>
        <dbReference type="EMBL" id="RII42739.1"/>
    </source>
</evidence>
<dbReference type="GO" id="GO:0005886">
    <property type="term" value="C:plasma membrane"/>
    <property type="evidence" value="ECO:0007669"/>
    <property type="project" value="UniProtKB-SubCell"/>
</dbReference>
<dbReference type="PANTHER" id="PTHR21716">
    <property type="entry name" value="TRANSMEMBRANE PROTEIN"/>
    <property type="match status" value="1"/>
</dbReference>
<feature type="transmembrane region" description="Helical" evidence="9">
    <location>
        <begin position="399"/>
        <end position="432"/>
    </location>
</feature>
<dbReference type="RefSeq" id="WP_119424284.1">
    <property type="nucleotide sequence ID" value="NZ_QQXK01000009.1"/>
</dbReference>
<dbReference type="GO" id="GO:0055085">
    <property type="term" value="P:transmembrane transport"/>
    <property type="evidence" value="ECO:0007669"/>
    <property type="project" value="TreeGrafter"/>
</dbReference>
<evidence type="ECO:0000256" key="1">
    <source>
        <dbReference type="ARBA" id="ARBA00004651"/>
    </source>
</evidence>
<feature type="region of interest" description="Disordered" evidence="8">
    <location>
        <begin position="1"/>
        <end position="44"/>
    </location>
</feature>
<dbReference type="PANTHER" id="PTHR21716:SF53">
    <property type="entry name" value="PERMEASE PERM-RELATED"/>
    <property type="match status" value="1"/>
</dbReference>
<organism evidence="10 11">
    <name type="scientific">Galactobacter valiniphilus</name>
    <dbReference type="NCBI Taxonomy" id="2676122"/>
    <lineage>
        <taxon>Bacteria</taxon>
        <taxon>Bacillati</taxon>
        <taxon>Actinomycetota</taxon>
        <taxon>Actinomycetes</taxon>
        <taxon>Micrococcales</taxon>
        <taxon>Micrococcaceae</taxon>
        <taxon>Galactobacter</taxon>
    </lineage>
</organism>
<feature type="transmembrane region" description="Helical" evidence="9">
    <location>
        <begin position="160"/>
        <end position="185"/>
    </location>
</feature>
<evidence type="ECO:0000256" key="7">
    <source>
        <dbReference type="ARBA" id="ARBA00023136"/>
    </source>
</evidence>
<evidence type="ECO:0000256" key="6">
    <source>
        <dbReference type="ARBA" id="ARBA00022989"/>
    </source>
</evidence>
<evidence type="ECO:0000256" key="9">
    <source>
        <dbReference type="SAM" id="Phobius"/>
    </source>
</evidence>
<evidence type="ECO:0000256" key="5">
    <source>
        <dbReference type="ARBA" id="ARBA00022692"/>
    </source>
</evidence>
<proteinExistence type="inferred from homology"/>
<comment type="similarity">
    <text evidence="2">Belongs to the autoinducer-2 exporter (AI-2E) (TC 2.A.86) family.</text>
</comment>
<accession>A0A399JEZ2</accession>